<name>A0ABS0H9H3_9ACTN</name>
<evidence type="ECO:0000313" key="1">
    <source>
        <dbReference type="EMBL" id="MBF9134954.1"/>
    </source>
</evidence>
<sequence length="150" mass="16519">MVALVWGRGHWRVVDGVAELDAMLTDLTALPVGPQVVGLYPPRFLEPDFSLSELYALPSLQLGIGHPTRDFLLWLGPGHGLGYERELPPWPTEVREIEFDYGGEPVHCGPHRAAVSPAAVHDAALEYATTGTRPTRVCWRSHHPSDNPPD</sequence>
<gene>
    <name evidence="1" type="ORF">I0C86_39435</name>
</gene>
<evidence type="ECO:0000313" key="2">
    <source>
        <dbReference type="Proteomes" id="UP000638560"/>
    </source>
</evidence>
<proteinExistence type="predicted"/>
<comment type="caution">
    <text evidence="1">The sequence shown here is derived from an EMBL/GenBank/DDBJ whole genome shotgun (WGS) entry which is preliminary data.</text>
</comment>
<reference evidence="1 2" key="1">
    <citation type="submission" date="2020-11" db="EMBL/GenBank/DDBJ databases">
        <title>A novel isolate from a Black sea contaminated sediment with potential to produce alkanes: Plantactinospora alkalitolerans sp. nov.</title>
        <authorList>
            <person name="Carro L."/>
            <person name="Veyisoglu A."/>
            <person name="Guven K."/>
            <person name="Schumann P."/>
            <person name="Klenk H.-P."/>
            <person name="Sahin N."/>
        </authorList>
    </citation>
    <scope>NUCLEOTIDE SEQUENCE [LARGE SCALE GENOMIC DNA]</scope>
    <source>
        <strain evidence="1 2">S1510</strain>
    </source>
</reference>
<dbReference type="EMBL" id="JADPUN010000405">
    <property type="protein sequence ID" value="MBF9134954.1"/>
    <property type="molecule type" value="Genomic_DNA"/>
</dbReference>
<organism evidence="1 2">
    <name type="scientific">Plantactinospora alkalitolerans</name>
    <dbReference type="NCBI Taxonomy" id="2789879"/>
    <lineage>
        <taxon>Bacteria</taxon>
        <taxon>Bacillati</taxon>
        <taxon>Actinomycetota</taxon>
        <taxon>Actinomycetes</taxon>
        <taxon>Micromonosporales</taxon>
        <taxon>Micromonosporaceae</taxon>
        <taxon>Plantactinospora</taxon>
    </lineage>
</organism>
<protein>
    <submittedName>
        <fullName evidence="1">Uncharacterized protein</fullName>
    </submittedName>
</protein>
<dbReference type="RefSeq" id="WP_196206421.1">
    <property type="nucleotide sequence ID" value="NZ_JADPUN010000405.1"/>
</dbReference>
<dbReference type="Pfam" id="PF14430">
    <property type="entry name" value="Imm1"/>
    <property type="match status" value="1"/>
</dbReference>
<dbReference type="InterPro" id="IPR025680">
    <property type="entry name" value="DddI"/>
</dbReference>
<dbReference type="Proteomes" id="UP000638560">
    <property type="component" value="Unassembled WGS sequence"/>
</dbReference>
<keyword evidence="2" id="KW-1185">Reference proteome</keyword>
<accession>A0ABS0H9H3</accession>